<keyword evidence="3 7" id="KW-1003">Cell membrane</keyword>
<evidence type="ECO:0000256" key="7">
    <source>
        <dbReference type="PIRNR" id="PIRNR016636"/>
    </source>
</evidence>
<evidence type="ECO:0000313" key="10">
    <source>
        <dbReference type="Proteomes" id="UP000223913"/>
    </source>
</evidence>
<evidence type="ECO:0000256" key="2">
    <source>
        <dbReference type="ARBA" id="ARBA00010323"/>
    </source>
</evidence>
<evidence type="ECO:0000256" key="1">
    <source>
        <dbReference type="ARBA" id="ARBA00004651"/>
    </source>
</evidence>
<keyword evidence="7 9" id="KW-0808">Transferase</keyword>
<comment type="caution">
    <text evidence="9">The sequence shown here is derived from an EMBL/GenBank/DDBJ whole genome shotgun (WGS) entry which is preliminary data.</text>
</comment>
<dbReference type="PIRSF" id="PIRSF500217">
    <property type="entry name" value="AlgI"/>
    <property type="match status" value="1"/>
</dbReference>
<proteinExistence type="inferred from homology"/>
<keyword evidence="7 9" id="KW-0012">Acyltransferase</keyword>
<sequence length="475" mass="55638">MVFNSLPFLIFLMLFLPLYFALKGKSRLWWCLAASYFFYGWWDWRFLGLIIFSTLIDFTIGAKMAIETEEDQRKKLLWLSVAINLGVLAFFKYFNFFADSLQEAVSVFGWQLSWNTMHIILPVGISFYTFQSMSYTIDIYRRDLEPEPSFLRFATYISFFPQLVAGPIVRAKTFLPQLRRDHAFNWDNLYLGLAQMLWGFFKKVAIADTLALFVDQSFGSPHHYGSLHLFIGVFFYAVQIYCDFSGYSDIAIGLARTMGYRFPVNFRTPYFSQDFSEFWTRWHITLSSWLRDYLYISLGGNRKGYWKTLRNLMITMLLGGLWHGAGWTFVFWGFLHGLYLILQRMLSPAWQKLHARLRTPKVLYGGLNILIVFSLTCLAWIFFRSTSFDRALIILERMASLEGFSWSNVINKFAVLQGGFLIGILLLVEVSSFQLDYRRRIIYQPVFRAFSFGALLWLIALFGTFGANAFIYFQF</sequence>
<feature type="transmembrane region" description="Helical" evidence="8">
    <location>
        <begin position="76"/>
        <end position="96"/>
    </location>
</feature>
<dbReference type="AlphaFoldDB" id="A0A2D0NCK1"/>
<evidence type="ECO:0000256" key="8">
    <source>
        <dbReference type="SAM" id="Phobius"/>
    </source>
</evidence>
<reference evidence="9 10" key="1">
    <citation type="submission" date="2017-10" db="EMBL/GenBank/DDBJ databases">
        <title>The draft genome sequence of Lewinella nigricans NBRC 102662.</title>
        <authorList>
            <person name="Wang K."/>
        </authorList>
    </citation>
    <scope>NUCLEOTIDE SEQUENCE [LARGE SCALE GENOMIC DNA]</scope>
    <source>
        <strain evidence="9 10">NBRC 102662</strain>
    </source>
</reference>
<protein>
    <submittedName>
        <fullName evidence="9">Membrane-bound O-acyltransferase family protein</fullName>
    </submittedName>
</protein>
<dbReference type="InterPro" id="IPR051085">
    <property type="entry name" value="MB_O-acyltransferase"/>
</dbReference>
<feature type="transmembrane region" description="Helical" evidence="8">
    <location>
        <begin position="44"/>
        <end position="64"/>
    </location>
</feature>
<dbReference type="InterPro" id="IPR024194">
    <property type="entry name" value="Ac/AlaTfrase_AlgI/DltB"/>
</dbReference>
<organism evidence="9 10">
    <name type="scientific">Flavilitoribacter nigricans (strain ATCC 23147 / DSM 23189 / NBRC 102662 / NCIMB 1420 / SS-2)</name>
    <name type="common">Lewinella nigricans</name>
    <dbReference type="NCBI Taxonomy" id="1122177"/>
    <lineage>
        <taxon>Bacteria</taxon>
        <taxon>Pseudomonadati</taxon>
        <taxon>Bacteroidota</taxon>
        <taxon>Saprospiria</taxon>
        <taxon>Saprospirales</taxon>
        <taxon>Lewinellaceae</taxon>
        <taxon>Flavilitoribacter</taxon>
    </lineage>
</organism>
<dbReference type="InterPro" id="IPR004299">
    <property type="entry name" value="MBOAT_fam"/>
</dbReference>
<dbReference type="GO" id="GO:0042121">
    <property type="term" value="P:alginic acid biosynthetic process"/>
    <property type="evidence" value="ECO:0007669"/>
    <property type="project" value="InterPro"/>
</dbReference>
<dbReference type="GO" id="GO:0005886">
    <property type="term" value="C:plasma membrane"/>
    <property type="evidence" value="ECO:0007669"/>
    <property type="project" value="UniProtKB-SubCell"/>
</dbReference>
<name>A0A2D0NCK1_FLAN2</name>
<evidence type="ECO:0000256" key="3">
    <source>
        <dbReference type="ARBA" id="ARBA00022475"/>
    </source>
</evidence>
<feature type="transmembrane region" description="Helical" evidence="8">
    <location>
        <begin position="321"/>
        <end position="342"/>
    </location>
</feature>
<gene>
    <name evidence="9" type="ORF">CRP01_11665</name>
</gene>
<feature type="transmembrane region" description="Helical" evidence="8">
    <location>
        <begin position="449"/>
        <end position="473"/>
    </location>
</feature>
<dbReference type="EMBL" id="PDUD01000018">
    <property type="protein sequence ID" value="PHN06231.1"/>
    <property type="molecule type" value="Genomic_DNA"/>
</dbReference>
<dbReference type="GO" id="GO:0016746">
    <property type="term" value="F:acyltransferase activity"/>
    <property type="evidence" value="ECO:0007669"/>
    <property type="project" value="UniProtKB-KW"/>
</dbReference>
<feature type="transmembrane region" description="Helical" evidence="8">
    <location>
        <begin position="403"/>
        <end position="428"/>
    </location>
</feature>
<evidence type="ECO:0000256" key="5">
    <source>
        <dbReference type="ARBA" id="ARBA00022989"/>
    </source>
</evidence>
<dbReference type="Pfam" id="PF03062">
    <property type="entry name" value="MBOAT"/>
    <property type="match status" value="1"/>
</dbReference>
<dbReference type="PANTHER" id="PTHR13285:SF18">
    <property type="entry name" value="PROTEIN-CYSTEINE N-PALMITOYLTRANSFERASE RASP"/>
    <property type="match status" value="1"/>
</dbReference>
<comment type="subcellular location">
    <subcellularLocation>
        <location evidence="1">Cell membrane</location>
        <topology evidence="1">Multi-pass membrane protein</topology>
    </subcellularLocation>
</comment>
<dbReference type="PANTHER" id="PTHR13285">
    <property type="entry name" value="ACYLTRANSFERASE"/>
    <property type="match status" value="1"/>
</dbReference>
<keyword evidence="4 8" id="KW-0812">Transmembrane</keyword>
<feature type="transmembrane region" description="Helical" evidence="8">
    <location>
        <begin position="362"/>
        <end position="383"/>
    </location>
</feature>
<feature type="transmembrane region" description="Helical" evidence="8">
    <location>
        <begin position="150"/>
        <end position="169"/>
    </location>
</feature>
<keyword evidence="5 8" id="KW-1133">Transmembrane helix</keyword>
<accession>A0A2D0NCK1</accession>
<dbReference type="OrthoDB" id="9805788at2"/>
<feature type="transmembrane region" description="Helical" evidence="8">
    <location>
        <begin position="108"/>
        <end position="130"/>
    </location>
</feature>
<evidence type="ECO:0000256" key="6">
    <source>
        <dbReference type="ARBA" id="ARBA00023136"/>
    </source>
</evidence>
<evidence type="ECO:0000313" key="9">
    <source>
        <dbReference type="EMBL" id="PHN06231.1"/>
    </source>
</evidence>
<keyword evidence="10" id="KW-1185">Reference proteome</keyword>
<comment type="similarity">
    <text evidence="2 7">Belongs to the membrane-bound acyltransferase family.</text>
</comment>
<evidence type="ECO:0000256" key="4">
    <source>
        <dbReference type="ARBA" id="ARBA00022692"/>
    </source>
</evidence>
<dbReference type="Proteomes" id="UP000223913">
    <property type="component" value="Unassembled WGS sequence"/>
</dbReference>
<dbReference type="PIRSF" id="PIRSF016636">
    <property type="entry name" value="AlgI_DltB"/>
    <property type="match status" value="1"/>
</dbReference>
<dbReference type="InterPro" id="IPR028362">
    <property type="entry name" value="AlgI"/>
</dbReference>
<keyword evidence="6 7" id="KW-0472">Membrane</keyword>